<evidence type="ECO:0000313" key="3">
    <source>
        <dbReference type="Proteomes" id="UP000304900"/>
    </source>
</evidence>
<dbReference type="Proteomes" id="UP000304900">
    <property type="component" value="Unassembled WGS sequence"/>
</dbReference>
<keyword evidence="3" id="KW-1185">Reference proteome</keyword>
<gene>
    <name evidence="2" type="ORF">FDK13_29610</name>
</gene>
<protein>
    <recommendedName>
        <fullName evidence="4">SH3 domain-containing protein</fullName>
    </recommendedName>
</protein>
<feature type="signal peptide" evidence="1">
    <location>
        <begin position="1"/>
        <end position="19"/>
    </location>
</feature>
<keyword evidence="1" id="KW-0732">Signal</keyword>
<reference evidence="2 3" key="1">
    <citation type="submission" date="2019-05" db="EMBL/GenBank/DDBJ databases">
        <title>Dyadobacter AR-3-8 sp. nov., isolated from arctic soil.</title>
        <authorList>
            <person name="Chaudhary D.K."/>
        </authorList>
    </citation>
    <scope>NUCLEOTIDE SEQUENCE [LARGE SCALE GENOMIC DNA]</scope>
    <source>
        <strain evidence="2 3">AR-3-8</strain>
    </source>
</reference>
<evidence type="ECO:0000313" key="2">
    <source>
        <dbReference type="EMBL" id="TKT87475.1"/>
    </source>
</evidence>
<organism evidence="2 3">
    <name type="scientific">Dyadobacter frigoris</name>
    <dbReference type="NCBI Taxonomy" id="2576211"/>
    <lineage>
        <taxon>Bacteria</taxon>
        <taxon>Pseudomonadati</taxon>
        <taxon>Bacteroidota</taxon>
        <taxon>Cytophagia</taxon>
        <taxon>Cytophagales</taxon>
        <taxon>Spirosomataceae</taxon>
        <taxon>Dyadobacter</taxon>
    </lineage>
</organism>
<dbReference type="EMBL" id="SZVO01000019">
    <property type="protein sequence ID" value="TKT87475.1"/>
    <property type="molecule type" value="Genomic_DNA"/>
</dbReference>
<name>A0A4U6CUR8_9BACT</name>
<evidence type="ECO:0008006" key="4">
    <source>
        <dbReference type="Google" id="ProtNLM"/>
    </source>
</evidence>
<dbReference type="AlphaFoldDB" id="A0A4U6CUR8"/>
<dbReference type="RefSeq" id="WP_137343640.1">
    <property type="nucleotide sequence ID" value="NZ_BSQH01000004.1"/>
</dbReference>
<comment type="caution">
    <text evidence="2">The sequence shown here is derived from an EMBL/GenBank/DDBJ whole genome shotgun (WGS) entry which is preliminary data.</text>
</comment>
<dbReference type="OrthoDB" id="5873496at2"/>
<proteinExistence type="predicted"/>
<feature type="chain" id="PRO_5020388162" description="SH3 domain-containing protein" evidence="1">
    <location>
        <begin position="20"/>
        <end position="117"/>
    </location>
</feature>
<evidence type="ECO:0000256" key="1">
    <source>
        <dbReference type="SAM" id="SignalP"/>
    </source>
</evidence>
<sequence length="117" mass="13148">MKTSIAAAFFMFCSTFSFAQVFVSGVNINEMDSVKVCQVTVSSFRNLASPNTVTLDYGQPNKKALNRITNKATGEKIRFNSLGHVLNFMENNGWVHYDSQSLIAGNESDNFLYFRKK</sequence>
<accession>A0A4U6CUR8</accession>